<dbReference type="InterPro" id="IPR021100">
    <property type="entry name" value="N-glycosylation_EOS1"/>
</dbReference>
<keyword evidence="2" id="KW-0472">Membrane</keyword>
<dbReference type="EMBL" id="ML220150">
    <property type="protein sequence ID" value="TGZ77663.1"/>
    <property type="molecule type" value="Genomic_DNA"/>
</dbReference>
<name>A0A4S2ML58_9PEZI</name>
<feature type="transmembrane region" description="Helical" evidence="2">
    <location>
        <begin position="36"/>
        <end position="63"/>
    </location>
</feature>
<evidence type="ECO:0000313" key="4">
    <source>
        <dbReference type="Proteomes" id="UP000298138"/>
    </source>
</evidence>
<feature type="transmembrane region" description="Helical" evidence="2">
    <location>
        <begin position="175"/>
        <end position="196"/>
    </location>
</feature>
<dbReference type="GO" id="GO:0006487">
    <property type="term" value="P:protein N-linked glycosylation"/>
    <property type="evidence" value="ECO:0007669"/>
    <property type="project" value="TreeGrafter"/>
</dbReference>
<evidence type="ECO:0000313" key="3">
    <source>
        <dbReference type="EMBL" id="TGZ77663.1"/>
    </source>
</evidence>
<dbReference type="GO" id="GO:0005789">
    <property type="term" value="C:endoplasmic reticulum membrane"/>
    <property type="evidence" value="ECO:0007669"/>
    <property type="project" value="InterPro"/>
</dbReference>
<dbReference type="OrthoDB" id="2139606at2759"/>
<dbReference type="Pfam" id="PF12326">
    <property type="entry name" value="EOS1"/>
    <property type="match status" value="1"/>
</dbReference>
<feature type="region of interest" description="Disordered" evidence="1">
    <location>
        <begin position="1"/>
        <end position="20"/>
    </location>
</feature>
<sequence length="199" mass="21840">MTATAVLLPRKAAPTPSRPKLKHPRVASILGVGKKWHWPLIICRGLSLCPSILGAAKIAFALIERLERNKLRVGCVDVELVLAALWCSVSAATSFYLTNALMSRWLIYYTPMATIVRLSTIGFLIAILISNAVKSIGFSSDRMLLPAWITVASVLLVSYWVTLRSVGMEREVFPALNVFCGASYVSMCALLIEMWLCGP</sequence>
<proteinExistence type="predicted"/>
<dbReference type="GO" id="GO:0034599">
    <property type="term" value="P:cellular response to oxidative stress"/>
    <property type="evidence" value="ECO:0007669"/>
    <property type="project" value="InterPro"/>
</dbReference>
<feature type="transmembrane region" description="Helical" evidence="2">
    <location>
        <begin position="109"/>
        <end position="133"/>
    </location>
</feature>
<feature type="transmembrane region" description="Helical" evidence="2">
    <location>
        <begin position="75"/>
        <end position="97"/>
    </location>
</feature>
<dbReference type="AlphaFoldDB" id="A0A4S2ML58"/>
<dbReference type="PANTHER" id="PTHR28147">
    <property type="entry name" value="N-GLYCOSYLATION PROTEIN EOS1"/>
    <property type="match status" value="1"/>
</dbReference>
<dbReference type="InParanoid" id="A0A4S2ML58"/>
<gene>
    <name evidence="3" type="ORF">EX30DRAFT_374451</name>
</gene>
<dbReference type="PANTHER" id="PTHR28147:SF1">
    <property type="entry name" value="N-GLYCOSYLATION PROTEIN EOS1"/>
    <property type="match status" value="1"/>
</dbReference>
<keyword evidence="4" id="KW-1185">Reference proteome</keyword>
<evidence type="ECO:0000256" key="2">
    <source>
        <dbReference type="SAM" id="Phobius"/>
    </source>
</evidence>
<keyword evidence="2" id="KW-1133">Transmembrane helix</keyword>
<feature type="transmembrane region" description="Helical" evidence="2">
    <location>
        <begin position="145"/>
        <end position="163"/>
    </location>
</feature>
<dbReference type="Proteomes" id="UP000298138">
    <property type="component" value="Unassembled WGS sequence"/>
</dbReference>
<reference evidence="3 4" key="1">
    <citation type="submission" date="2019-04" db="EMBL/GenBank/DDBJ databases">
        <title>Comparative genomics and transcriptomics to analyze fruiting body development in filamentous ascomycetes.</title>
        <authorList>
            <consortium name="DOE Joint Genome Institute"/>
            <person name="Lutkenhaus R."/>
            <person name="Traeger S."/>
            <person name="Breuer J."/>
            <person name="Kuo A."/>
            <person name="Lipzen A."/>
            <person name="Pangilinan J."/>
            <person name="Dilworth D."/>
            <person name="Sandor L."/>
            <person name="Poggeler S."/>
            <person name="Barry K."/>
            <person name="Grigoriev I.V."/>
            <person name="Nowrousian M."/>
        </authorList>
    </citation>
    <scope>NUCLEOTIDE SEQUENCE [LARGE SCALE GENOMIC DNA]</scope>
    <source>
        <strain evidence="3 4">CBS 389.68</strain>
    </source>
</reference>
<protein>
    <submittedName>
        <fullName evidence="3">Uncharacterized protein</fullName>
    </submittedName>
</protein>
<accession>A0A4S2ML58</accession>
<evidence type="ECO:0000256" key="1">
    <source>
        <dbReference type="SAM" id="MobiDB-lite"/>
    </source>
</evidence>
<organism evidence="3 4">
    <name type="scientific">Ascodesmis nigricans</name>
    <dbReference type="NCBI Taxonomy" id="341454"/>
    <lineage>
        <taxon>Eukaryota</taxon>
        <taxon>Fungi</taxon>
        <taxon>Dikarya</taxon>
        <taxon>Ascomycota</taxon>
        <taxon>Pezizomycotina</taxon>
        <taxon>Pezizomycetes</taxon>
        <taxon>Pezizales</taxon>
        <taxon>Ascodesmidaceae</taxon>
        <taxon>Ascodesmis</taxon>
    </lineage>
</organism>
<keyword evidence="2" id="KW-0812">Transmembrane</keyword>